<comment type="similarity">
    <text evidence="1">Belongs to the ribonucleoside diphosphate reductase class-2 family.</text>
</comment>
<dbReference type="InterPro" id="IPR024434">
    <property type="entry name" value="TSCPD_dom"/>
</dbReference>
<protein>
    <recommendedName>
        <fullName evidence="2">ribonucleoside-diphosphate reductase</fullName>
        <ecNumber evidence="2">1.17.4.1</ecNumber>
    </recommendedName>
</protein>
<keyword evidence="3" id="KW-0237">DNA synthesis</keyword>
<feature type="domain" description="TSCPD" evidence="6">
    <location>
        <begin position="3"/>
        <end position="77"/>
    </location>
</feature>
<accession>A0A212LQI8</accession>
<dbReference type="GO" id="GO:0000166">
    <property type="term" value="F:nucleotide binding"/>
    <property type="evidence" value="ECO:0007669"/>
    <property type="project" value="UniProtKB-KW"/>
</dbReference>
<name>A0A212LQI8_9FIRM</name>
<dbReference type="GO" id="GO:0071897">
    <property type="term" value="P:DNA biosynthetic process"/>
    <property type="evidence" value="ECO:0007669"/>
    <property type="project" value="UniProtKB-KW"/>
</dbReference>
<reference evidence="7" key="1">
    <citation type="submission" date="2016-08" db="EMBL/GenBank/DDBJ databases">
        <authorList>
            <person name="Seilhamer J.J."/>
        </authorList>
    </citation>
    <scope>NUCLEOTIDE SEQUENCE</scope>
    <source>
        <strain evidence="7">86</strain>
    </source>
</reference>
<gene>
    <name evidence="7" type="ORF">KL86SPO_30088</name>
</gene>
<dbReference type="NCBIfam" id="TIGR03905">
    <property type="entry name" value="TIGR03905_4_Cys"/>
    <property type="match status" value="1"/>
</dbReference>
<dbReference type="RefSeq" id="WP_075755797.1">
    <property type="nucleotide sequence ID" value="NZ_LT608335.1"/>
</dbReference>
<dbReference type="InterPro" id="IPR023806">
    <property type="entry name" value="CHP03905"/>
</dbReference>
<evidence type="ECO:0000259" key="6">
    <source>
        <dbReference type="Pfam" id="PF12637"/>
    </source>
</evidence>
<dbReference type="GO" id="GO:0004748">
    <property type="term" value="F:ribonucleoside-diphosphate reductase activity, thioredoxin disulfide as acceptor"/>
    <property type="evidence" value="ECO:0007669"/>
    <property type="project" value="UniProtKB-EC"/>
</dbReference>
<evidence type="ECO:0000256" key="3">
    <source>
        <dbReference type="ARBA" id="ARBA00022634"/>
    </source>
</evidence>
<dbReference type="EMBL" id="FMJE01000003">
    <property type="protein sequence ID" value="SCM79776.1"/>
    <property type="molecule type" value="Genomic_DNA"/>
</dbReference>
<proteinExistence type="inferred from homology"/>
<evidence type="ECO:0000256" key="4">
    <source>
        <dbReference type="ARBA" id="ARBA00022741"/>
    </source>
</evidence>
<evidence type="ECO:0000256" key="1">
    <source>
        <dbReference type="ARBA" id="ARBA00007405"/>
    </source>
</evidence>
<sequence length="81" mass="8511">MTTYTTSGVCAKKIEFVVEDGIIKKVEFQSGCPGNLAGVSRLAVGMKAEEVIGKLKGITCGDKQTSCPDQFAKALEALNGK</sequence>
<evidence type="ECO:0000313" key="7">
    <source>
        <dbReference type="EMBL" id="SCM79776.1"/>
    </source>
</evidence>
<comment type="catalytic activity">
    <reaction evidence="5">
        <text>a 2'-deoxyribonucleoside 5'-diphosphate + [thioredoxin]-disulfide + H2O = a ribonucleoside 5'-diphosphate + [thioredoxin]-dithiol</text>
        <dbReference type="Rhea" id="RHEA:23252"/>
        <dbReference type="Rhea" id="RHEA-COMP:10698"/>
        <dbReference type="Rhea" id="RHEA-COMP:10700"/>
        <dbReference type="ChEBI" id="CHEBI:15377"/>
        <dbReference type="ChEBI" id="CHEBI:29950"/>
        <dbReference type="ChEBI" id="CHEBI:50058"/>
        <dbReference type="ChEBI" id="CHEBI:57930"/>
        <dbReference type="ChEBI" id="CHEBI:73316"/>
        <dbReference type="EC" id="1.17.4.1"/>
    </reaction>
</comment>
<dbReference type="AlphaFoldDB" id="A0A212LQI8"/>
<evidence type="ECO:0000256" key="2">
    <source>
        <dbReference type="ARBA" id="ARBA00012274"/>
    </source>
</evidence>
<organism evidence="7">
    <name type="scientific">uncultured Sporomusa sp</name>
    <dbReference type="NCBI Taxonomy" id="307249"/>
    <lineage>
        <taxon>Bacteria</taxon>
        <taxon>Bacillati</taxon>
        <taxon>Bacillota</taxon>
        <taxon>Negativicutes</taxon>
        <taxon>Selenomonadales</taxon>
        <taxon>Sporomusaceae</taxon>
        <taxon>Sporomusa</taxon>
        <taxon>environmental samples</taxon>
    </lineage>
</organism>
<keyword evidence="4" id="KW-0547">Nucleotide-binding</keyword>
<dbReference type="Pfam" id="PF12637">
    <property type="entry name" value="TSCPD"/>
    <property type="match status" value="1"/>
</dbReference>
<dbReference type="EC" id="1.17.4.1" evidence="2"/>
<evidence type="ECO:0000256" key="5">
    <source>
        <dbReference type="ARBA" id="ARBA00047754"/>
    </source>
</evidence>